<evidence type="ECO:0000256" key="1">
    <source>
        <dbReference type="ARBA" id="ARBA00004567"/>
    </source>
</evidence>
<feature type="compositionally biased region" description="Pro residues" evidence="3">
    <location>
        <begin position="158"/>
        <end position="171"/>
    </location>
</feature>
<proteinExistence type="predicted"/>
<feature type="compositionally biased region" description="Low complexity" evidence="3">
    <location>
        <begin position="324"/>
        <end position="343"/>
    </location>
</feature>
<evidence type="ECO:0000256" key="3">
    <source>
        <dbReference type="SAM" id="MobiDB-lite"/>
    </source>
</evidence>
<keyword evidence="6" id="KW-1185">Reference proteome</keyword>
<keyword evidence="2" id="KW-0906">Nuclear pore complex</keyword>
<feature type="compositionally biased region" description="Low complexity" evidence="3">
    <location>
        <begin position="353"/>
        <end position="385"/>
    </location>
</feature>
<dbReference type="Gene3D" id="3.30.710.10">
    <property type="entry name" value="Potassium Channel Kv1.1, Chain A"/>
    <property type="match status" value="1"/>
</dbReference>
<dbReference type="InterPro" id="IPR025574">
    <property type="entry name" value="Nucleoporin_FG_rpt"/>
</dbReference>
<feature type="compositionally biased region" description="Polar residues" evidence="3">
    <location>
        <begin position="10"/>
        <end position="23"/>
    </location>
</feature>
<evidence type="ECO:0000313" key="5">
    <source>
        <dbReference type="EMBL" id="MDI1492548.1"/>
    </source>
</evidence>
<comment type="caution">
    <text evidence="5">The sequence shown here is derived from an EMBL/GenBank/DDBJ whole genome shotgun (WGS) entry which is preliminary data.</text>
</comment>
<keyword evidence="2" id="KW-0813">Transport</keyword>
<name>A0AA43QX43_9LECA</name>
<dbReference type="PANTHER" id="PTHR47843">
    <property type="entry name" value="BTB DOMAIN-CONTAINING PROTEIN-RELATED"/>
    <property type="match status" value="1"/>
</dbReference>
<accession>A0AA43QX43</accession>
<keyword evidence="2" id="KW-0653">Protein transport</keyword>
<dbReference type="EMBL" id="JAPUFD010000019">
    <property type="protein sequence ID" value="MDI1492548.1"/>
    <property type="molecule type" value="Genomic_DNA"/>
</dbReference>
<dbReference type="CDD" id="cd18186">
    <property type="entry name" value="BTB_POZ_ZBTB_KLHL-like"/>
    <property type="match status" value="1"/>
</dbReference>
<dbReference type="GO" id="GO:0005643">
    <property type="term" value="C:nuclear pore"/>
    <property type="evidence" value="ECO:0007669"/>
    <property type="project" value="UniProtKB-SubCell"/>
</dbReference>
<keyword evidence="2" id="KW-0509">mRNA transport</keyword>
<keyword evidence="2" id="KW-0539">Nucleus</keyword>
<dbReference type="Proteomes" id="UP001161017">
    <property type="component" value="Unassembled WGS sequence"/>
</dbReference>
<sequence length="723" mass="74371">MAHNEEYATPCSSGLGNQTLTDRSPTSIYSSPIFTFRVGGKPLYAHQALVSKHSKPLDRLMNADMKEKEERTATLADVEPATFARFLEWAYKGYYTPAPHTMDELPAALSEVNGIQKEQKDFAGMFSTEPLLTATRDGSERLTPRAASLLRSESPTQGNPPAPFPRPPPQPAAAALTAAPVGPTATAPTSGLFGSTPALPGNSTTTGSTASSLFSSSGRAPVPTTSAPASNPTPNPANNTRSPFSFGTAPTSASTTATSSSTTATATTSPIPVLAVTRPASAHGSAAATGTTVGSFGSTRPASASSTSDANPNVAGGALFGSRPAPTTSASTAGSTTAPASASNVPSTNPNTAGASGFGSAAGLFGSRPAPTSSAPPAFGSSTTPAPAPNTSKGSLFDRPSSGGGFGAASTFTTLPGTGLFGSSNAAPSSTNNSSLFGNAAPSSNTSLFGNVTPSSNPTTSSLFANPAPTSTTNTSNILADPPTSSNTDRSGIFASRATPAFGGFGAPPTAPPSLTQPTGLFGRSPSPSGATATTTADRQRSPSPFGGKESNAGFGSTSSTQRPLFVSAKDQLKEAFIRRQPKVLRSVIEIPPTRGNWLRENHTDVLLSHAQLYVFADEQDIQPLKTLALESLHVALSLFFLYPGRTKDIVSLLRYSYDNTADFEGHRDELRDLLTEYMGLEMEILVKDKGLRDLMTKDDDGIGQEERAALLGDFMAVVAKRL</sequence>
<dbReference type="Pfam" id="PF00651">
    <property type="entry name" value="BTB"/>
    <property type="match status" value="1"/>
</dbReference>
<evidence type="ECO:0000313" key="6">
    <source>
        <dbReference type="Proteomes" id="UP001161017"/>
    </source>
</evidence>
<dbReference type="InterPro" id="IPR000210">
    <property type="entry name" value="BTB/POZ_dom"/>
</dbReference>
<feature type="domain" description="BTB" evidence="4">
    <location>
        <begin position="35"/>
        <end position="99"/>
    </location>
</feature>
<feature type="compositionally biased region" description="Low complexity" evidence="3">
    <location>
        <begin position="453"/>
        <end position="477"/>
    </location>
</feature>
<feature type="region of interest" description="Disordered" evidence="3">
    <location>
        <begin position="448"/>
        <end position="561"/>
    </location>
</feature>
<feature type="compositionally biased region" description="Low complexity" evidence="3">
    <location>
        <begin position="203"/>
        <end position="267"/>
    </location>
</feature>
<feature type="compositionally biased region" description="Polar residues" evidence="3">
    <location>
        <begin position="300"/>
        <end position="311"/>
    </location>
</feature>
<reference evidence="5" key="1">
    <citation type="journal article" date="2023" name="Genome Biol. Evol.">
        <title>First Whole Genome Sequence and Flow Cytometry Genome Size Data for the Lichen-Forming Fungus Ramalina farinacea (Ascomycota).</title>
        <authorList>
            <person name="Llewellyn T."/>
            <person name="Mian S."/>
            <person name="Hill R."/>
            <person name="Leitch I.J."/>
            <person name="Gaya E."/>
        </authorList>
    </citation>
    <scope>NUCLEOTIDE SEQUENCE</scope>
    <source>
        <strain evidence="5">LIQ254RAFAR</strain>
    </source>
</reference>
<dbReference type="InterPro" id="IPR011333">
    <property type="entry name" value="SKP1/BTB/POZ_sf"/>
</dbReference>
<gene>
    <name evidence="5" type="ORF">OHK93_003762</name>
</gene>
<dbReference type="PROSITE" id="PS50097">
    <property type="entry name" value="BTB"/>
    <property type="match status" value="1"/>
</dbReference>
<dbReference type="SUPFAM" id="SSF54695">
    <property type="entry name" value="POZ domain"/>
    <property type="match status" value="1"/>
</dbReference>
<feature type="region of interest" description="Disordered" evidence="3">
    <location>
        <begin position="285"/>
        <end position="402"/>
    </location>
</feature>
<evidence type="ECO:0000259" key="4">
    <source>
        <dbReference type="PROSITE" id="PS50097"/>
    </source>
</evidence>
<feature type="compositionally biased region" description="Low complexity" evidence="3">
    <location>
        <begin position="285"/>
        <end position="299"/>
    </location>
</feature>
<feature type="region of interest" description="Disordered" evidence="3">
    <location>
        <begin position="151"/>
        <end position="267"/>
    </location>
</feature>
<protein>
    <recommendedName>
        <fullName evidence="4">BTB domain-containing protein</fullName>
    </recommendedName>
</protein>
<organism evidence="5 6">
    <name type="scientific">Ramalina farinacea</name>
    <dbReference type="NCBI Taxonomy" id="258253"/>
    <lineage>
        <taxon>Eukaryota</taxon>
        <taxon>Fungi</taxon>
        <taxon>Dikarya</taxon>
        <taxon>Ascomycota</taxon>
        <taxon>Pezizomycotina</taxon>
        <taxon>Lecanoromycetes</taxon>
        <taxon>OSLEUM clade</taxon>
        <taxon>Lecanoromycetidae</taxon>
        <taxon>Lecanorales</taxon>
        <taxon>Lecanorineae</taxon>
        <taxon>Ramalinaceae</taxon>
        <taxon>Ramalina</taxon>
    </lineage>
</organism>
<feature type="compositionally biased region" description="Low complexity" evidence="3">
    <location>
        <begin position="172"/>
        <end position="189"/>
    </location>
</feature>
<keyword evidence="2" id="KW-0811">Translocation</keyword>
<comment type="subcellular location">
    <subcellularLocation>
        <location evidence="1">Nucleus</location>
        <location evidence="1">Nuclear pore complex</location>
    </subcellularLocation>
</comment>
<dbReference type="Pfam" id="PF13634">
    <property type="entry name" value="Nucleoporin_FG"/>
    <property type="match status" value="2"/>
</dbReference>
<dbReference type="PANTHER" id="PTHR47843:SF2">
    <property type="entry name" value="BTB DOMAIN-CONTAINING PROTEIN"/>
    <property type="match status" value="1"/>
</dbReference>
<feature type="region of interest" description="Disordered" evidence="3">
    <location>
        <begin position="1"/>
        <end position="23"/>
    </location>
</feature>
<dbReference type="AlphaFoldDB" id="A0AA43QX43"/>
<evidence type="ECO:0000256" key="2">
    <source>
        <dbReference type="ARBA" id="ARBA00023132"/>
    </source>
</evidence>